<dbReference type="eggNOG" id="COG1263">
    <property type="taxonomic scope" value="Bacteria"/>
</dbReference>
<dbReference type="Proteomes" id="UP000051264">
    <property type="component" value="Unassembled WGS sequence"/>
</dbReference>
<dbReference type="PROSITE" id="PS00371">
    <property type="entry name" value="PTS_EIIA_TYPE_1_HIS"/>
    <property type="match status" value="1"/>
</dbReference>
<keyword evidence="5" id="KW-0808">Transferase</keyword>
<feature type="active site" description="Phosphocysteine intermediate; for EIIB activity" evidence="11">
    <location>
        <position position="453"/>
    </location>
</feature>
<evidence type="ECO:0000256" key="9">
    <source>
        <dbReference type="ARBA" id="ARBA00022989"/>
    </source>
</evidence>
<feature type="transmembrane region" description="Helical" evidence="12">
    <location>
        <begin position="134"/>
        <end position="152"/>
    </location>
</feature>
<feature type="transmembrane region" description="Helical" evidence="12">
    <location>
        <begin position="30"/>
        <end position="50"/>
    </location>
</feature>
<feature type="domain" description="PTS EIIB type-1" evidence="14">
    <location>
        <begin position="431"/>
        <end position="513"/>
    </location>
</feature>
<proteinExistence type="predicted"/>
<evidence type="ECO:0000256" key="12">
    <source>
        <dbReference type="SAM" id="Phobius"/>
    </source>
</evidence>
<dbReference type="SUPFAM" id="SSF55604">
    <property type="entry name" value="Glucose permease domain IIB"/>
    <property type="match status" value="1"/>
</dbReference>
<feature type="transmembrane region" description="Helical" evidence="12">
    <location>
        <begin position="94"/>
        <end position="114"/>
    </location>
</feature>
<reference evidence="16 17" key="1">
    <citation type="journal article" date="2015" name="Genome Announc.">
        <title>Expanding the biotechnology potential of lactobacilli through comparative genomics of 213 strains and associated genera.</title>
        <authorList>
            <person name="Sun Z."/>
            <person name="Harris H.M."/>
            <person name="McCann A."/>
            <person name="Guo C."/>
            <person name="Argimon S."/>
            <person name="Zhang W."/>
            <person name="Yang X."/>
            <person name="Jeffery I.B."/>
            <person name="Cooney J.C."/>
            <person name="Kagawa T.F."/>
            <person name="Liu W."/>
            <person name="Song Y."/>
            <person name="Salvetti E."/>
            <person name="Wrobel A."/>
            <person name="Rasinkangas P."/>
            <person name="Parkhill J."/>
            <person name="Rea M.C."/>
            <person name="O'Sullivan O."/>
            <person name="Ritari J."/>
            <person name="Douillard F.P."/>
            <person name="Paul Ross R."/>
            <person name="Yang R."/>
            <person name="Briner A.E."/>
            <person name="Felis G.E."/>
            <person name="de Vos W.M."/>
            <person name="Barrangou R."/>
            <person name="Klaenhammer T.R."/>
            <person name="Caufield P.W."/>
            <person name="Cui Y."/>
            <person name="Zhang H."/>
            <person name="O'Toole P.W."/>
        </authorList>
    </citation>
    <scope>NUCLEOTIDE SEQUENCE [LARGE SCALE GENOMIC DNA]</scope>
    <source>
        <strain evidence="16 17">DSM 14340</strain>
    </source>
</reference>
<dbReference type="Pfam" id="PF00367">
    <property type="entry name" value="PTS_EIIB"/>
    <property type="match status" value="1"/>
</dbReference>
<keyword evidence="2" id="KW-0813">Transport</keyword>
<feature type="transmembrane region" description="Helical" evidence="12">
    <location>
        <begin position="62"/>
        <end position="87"/>
    </location>
</feature>
<keyword evidence="8" id="KW-0418">Kinase</keyword>
<dbReference type="GO" id="GO:0005886">
    <property type="term" value="C:plasma membrane"/>
    <property type="evidence" value="ECO:0007669"/>
    <property type="project" value="UniProtKB-SubCell"/>
</dbReference>
<dbReference type="FunFam" id="2.70.70.10:FF:000001">
    <property type="entry name" value="PTS system glucose-specific IIA component"/>
    <property type="match status" value="1"/>
</dbReference>
<evidence type="ECO:0000256" key="4">
    <source>
        <dbReference type="ARBA" id="ARBA00022597"/>
    </source>
</evidence>
<feature type="domain" description="PTS EIIA type-1" evidence="13">
    <location>
        <begin position="556"/>
        <end position="660"/>
    </location>
</feature>
<dbReference type="InterPro" id="IPR018113">
    <property type="entry name" value="PTrfase_EIIB_Cys"/>
</dbReference>
<feature type="transmembrane region" description="Helical" evidence="12">
    <location>
        <begin position="272"/>
        <end position="290"/>
    </location>
</feature>
<dbReference type="InterPro" id="IPR011055">
    <property type="entry name" value="Dup_hybrid_motif"/>
</dbReference>
<evidence type="ECO:0000256" key="2">
    <source>
        <dbReference type="ARBA" id="ARBA00022448"/>
    </source>
</evidence>
<dbReference type="NCBIfam" id="TIGR01998">
    <property type="entry name" value="PTS-II-BC-nag"/>
    <property type="match status" value="1"/>
</dbReference>
<dbReference type="PROSITE" id="PS51098">
    <property type="entry name" value="PTS_EIIB_TYPE_1"/>
    <property type="match status" value="1"/>
</dbReference>
<feature type="transmembrane region" description="Helical" evidence="12">
    <location>
        <begin position="302"/>
        <end position="321"/>
    </location>
</feature>
<dbReference type="InterPro" id="IPR050429">
    <property type="entry name" value="PTS_Glucose_EIICBA"/>
</dbReference>
<dbReference type="NCBIfam" id="TIGR00830">
    <property type="entry name" value="PTBA"/>
    <property type="match status" value="1"/>
</dbReference>
<feature type="transmembrane region" description="Helical" evidence="12">
    <location>
        <begin position="333"/>
        <end position="358"/>
    </location>
</feature>
<evidence type="ECO:0000313" key="17">
    <source>
        <dbReference type="Proteomes" id="UP000051264"/>
    </source>
</evidence>
<dbReference type="Gene3D" id="3.30.1360.60">
    <property type="entry name" value="Glucose permease domain IIB"/>
    <property type="match status" value="1"/>
</dbReference>
<feature type="transmembrane region" description="Helical" evidence="12">
    <location>
        <begin position="198"/>
        <end position="220"/>
    </location>
</feature>
<dbReference type="GO" id="GO:0016301">
    <property type="term" value="F:kinase activity"/>
    <property type="evidence" value="ECO:0007669"/>
    <property type="project" value="UniProtKB-KW"/>
</dbReference>
<evidence type="ECO:0000256" key="10">
    <source>
        <dbReference type="ARBA" id="ARBA00023136"/>
    </source>
</evidence>
<sequence length="688" mass="72711">MAKFNGLMKTLKNKGVFAMKNYLQRMGRSLMLPVAVLPAAAILMGIANWVGNGDSNANIFTIFLAGGSGAILNNLPLLFAVGLALGMSKDQDGAAALAGLVAFLVPKTILAPASVQAMQGLSDIAKVNPAFGKIEGNVLIGILAGLIAAAMYNKFHNVKLPMALSFFSGKRLVPIMAAAAMVVVSAILYFVWPAVFTVLVAFGKAISNLGWAGAGIYGFFNRLLIPTGLHHALNSVFWFDVANINDIGNFLGGAKSIANGTAIVGKTGMYQAGFFPVMMFGLPAGAYAIYKNARPERKKATASLMLAAGFASFFTGVTEPLEFSFMFVAWPLYVLHAAFTGISLAIAAFFHWTAGFAFSAGLVDYVLSLKNPVANQPLMLLVEGLAMAAIYYFGFNFAIKKFNLMTPGREVEEVVDDAPSVATDENDDKFMIQAKKIYAAIGGKANIKVIDNCTTRLRLQLEDTGKANQAAIKAAGVAGINVLDQTNIQIIIGTEVQFVADALKELFNSNAPIGTVTGDAPVAEAAVVNSDINAGMTDEFYTVADGQLIDIEAVDDATFAQKMLGDGYAVIPTDGKIVSPVSGTIMTVFPTKHAIGIKTEDGLEVLVHMGIDTVELKGAPFEVAVEEGQTVQHGDLLANVDLAQIVQAGKQTAMMVIITNMADVAYFKSTATGRTVQSNEIALKATTK</sequence>
<evidence type="ECO:0000256" key="5">
    <source>
        <dbReference type="ARBA" id="ARBA00022679"/>
    </source>
</evidence>
<comment type="subcellular location">
    <subcellularLocation>
        <location evidence="1">Cell membrane</location>
        <topology evidence="1">Multi-pass membrane protein</topology>
    </subcellularLocation>
</comment>
<feature type="transmembrane region" description="Helical" evidence="12">
    <location>
        <begin position="172"/>
        <end position="192"/>
    </location>
</feature>
<dbReference type="AlphaFoldDB" id="A0A0R1S2D2"/>
<keyword evidence="9 12" id="KW-1133">Transmembrane helix</keyword>
<comment type="caution">
    <text evidence="16">The sequence shown here is derived from an EMBL/GenBank/DDBJ whole genome shotgun (WGS) entry which is preliminary data.</text>
</comment>
<keyword evidence="7 12" id="KW-0812">Transmembrane</keyword>
<dbReference type="InterPro" id="IPR036878">
    <property type="entry name" value="Glu_permease_IIB"/>
</dbReference>
<evidence type="ECO:0000256" key="8">
    <source>
        <dbReference type="ARBA" id="ARBA00022777"/>
    </source>
</evidence>
<gene>
    <name evidence="16" type="ORF">FC69_GL000177</name>
</gene>
<organism evidence="16 17">
    <name type="scientific">Latilactobacillus fuchuensis DSM 14340 = JCM 11249</name>
    <dbReference type="NCBI Taxonomy" id="1423747"/>
    <lineage>
        <taxon>Bacteria</taxon>
        <taxon>Bacillati</taxon>
        <taxon>Bacillota</taxon>
        <taxon>Bacilli</taxon>
        <taxon>Lactobacillales</taxon>
        <taxon>Lactobacillaceae</taxon>
        <taxon>Latilactobacillus</taxon>
    </lineage>
</organism>
<dbReference type="PATRIC" id="fig|1423747.3.peg.183"/>
<dbReference type="SUPFAM" id="SSF51261">
    <property type="entry name" value="Duplicated hybrid motif"/>
    <property type="match status" value="1"/>
</dbReference>
<keyword evidence="10 12" id="KW-0472">Membrane</keyword>
<keyword evidence="4" id="KW-0762">Sugar transport</keyword>
<dbReference type="PANTHER" id="PTHR30009">
    <property type="entry name" value="CYTOCHROME C-TYPE SYNTHESIS PROTEIN AND PTS TRANSMEMBRANE COMPONENT"/>
    <property type="match status" value="1"/>
</dbReference>
<dbReference type="Gene3D" id="2.70.70.10">
    <property type="entry name" value="Glucose Permease (Domain IIA)"/>
    <property type="match status" value="1"/>
</dbReference>
<dbReference type="PANTHER" id="PTHR30009:SF4">
    <property type="entry name" value="PTS SYSTEM N-ACETYLGLUCOSAMINE-SPECIFIC EIICBA COMPONENT"/>
    <property type="match status" value="1"/>
</dbReference>
<keyword evidence="6" id="KW-0598">Phosphotransferase system</keyword>
<evidence type="ECO:0000259" key="14">
    <source>
        <dbReference type="PROSITE" id="PS51098"/>
    </source>
</evidence>
<dbReference type="GO" id="GO:0015572">
    <property type="term" value="F:N-acetylglucosamine transmembrane transporter activity"/>
    <property type="evidence" value="ECO:0007669"/>
    <property type="project" value="InterPro"/>
</dbReference>
<dbReference type="GO" id="GO:0015764">
    <property type="term" value="P:N-acetylglucosamine transport"/>
    <property type="evidence" value="ECO:0007669"/>
    <property type="project" value="TreeGrafter"/>
</dbReference>
<dbReference type="InterPro" id="IPR003352">
    <property type="entry name" value="PTS_EIIC"/>
</dbReference>
<keyword evidence="3" id="KW-1003">Cell membrane</keyword>
<dbReference type="NCBIfam" id="TIGR00826">
    <property type="entry name" value="EIIB_glc"/>
    <property type="match status" value="1"/>
</dbReference>
<dbReference type="GO" id="GO:0009401">
    <property type="term" value="P:phosphoenolpyruvate-dependent sugar phosphotransferase system"/>
    <property type="evidence" value="ECO:0007669"/>
    <property type="project" value="UniProtKB-KW"/>
</dbReference>
<dbReference type="GO" id="GO:0019866">
    <property type="term" value="C:organelle inner membrane"/>
    <property type="evidence" value="ECO:0007669"/>
    <property type="project" value="InterPro"/>
</dbReference>
<dbReference type="Pfam" id="PF00358">
    <property type="entry name" value="PTS_EIIA_1"/>
    <property type="match status" value="1"/>
</dbReference>
<dbReference type="GO" id="GO:0090563">
    <property type="term" value="F:protein-phosphocysteine-sugar phosphotransferase activity"/>
    <property type="evidence" value="ECO:0007669"/>
    <property type="project" value="TreeGrafter"/>
</dbReference>
<evidence type="ECO:0000259" key="13">
    <source>
        <dbReference type="PROSITE" id="PS51093"/>
    </source>
</evidence>
<evidence type="ECO:0000256" key="7">
    <source>
        <dbReference type="ARBA" id="ARBA00022692"/>
    </source>
</evidence>
<evidence type="ECO:0000259" key="15">
    <source>
        <dbReference type="PROSITE" id="PS51103"/>
    </source>
</evidence>
<protein>
    <submittedName>
        <fullName evidence="16">NagE protein</fullName>
    </submittedName>
</protein>
<dbReference type="PROSITE" id="PS51103">
    <property type="entry name" value="PTS_EIIC_TYPE_1"/>
    <property type="match status" value="1"/>
</dbReference>
<evidence type="ECO:0000313" key="16">
    <source>
        <dbReference type="EMBL" id="KRL61748.1"/>
    </source>
</evidence>
<evidence type="ECO:0000256" key="1">
    <source>
        <dbReference type="ARBA" id="ARBA00004651"/>
    </source>
</evidence>
<evidence type="ECO:0000256" key="6">
    <source>
        <dbReference type="ARBA" id="ARBA00022683"/>
    </source>
</evidence>
<dbReference type="PROSITE" id="PS51093">
    <property type="entry name" value="PTS_EIIA_TYPE_1"/>
    <property type="match status" value="1"/>
</dbReference>
<feature type="domain" description="PTS EIIC type-1" evidence="15">
    <location>
        <begin position="17"/>
        <end position="411"/>
    </location>
</feature>
<dbReference type="InterPro" id="IPR010974">
    <property type="entry name" value="PTS_IIBC_nag"/>
</dbReference>
<dbReference type="Pfam" id="PF02378">
    <property type="entry name" value="PTS_EIIC"/>
    <property type="match status" value="1"/>
</dbReference>
<dbReference type="InterPro" id="IPR013013">
    <property type="entry name" value="PTS_EIIC_1"/>
</dbReference>
<dbReference type="eggNOG" id="COG2190">
    <property type="taxonomic scope" value="Bacteria"/>
</dbReference>
<dbReference type="eggNOG" id="COG1264">
    <property type="taxonomic scope" value="Bacteria"/>
</dbReference>
<evidence type="ECO:0000256" key="11">
    <source>
        <dbReference type="PROSITE-ProRule" id="PRU00421"/>
    </source>
</evidence>
<dbReference type="InterPro" id="IPR001996">
    <property type="entry name" value="PTS_IIB_1"/>
</dbReference>
<feature type="transmembrane region" description="Helical" evidence="12">
    <location>
        <begin position="378"/>
        <end position="399"/>
    </location>
</feature>
<dbReference type="CDD" id="cd00212">
    <property type="entry name" value="PTS_IIB_glc"/>
    <property type="match status" value="1"/>
</dbReference>
<accession>A0A0R1S2D2</accession>
<name>A0A0R1S2D2_9LACO</name>
<dbReference type="GO" id="GO:0008982">
    <property type="term" value="F:protein-N(PI)-phosphohistidine-sugar phosphotransferase activity"/>
    <property type="evidence" value="ECO:0007669"/>
    <property type="project" value="InterPro"/>
</dbReference>
<dbReference type="STRING" id="1423747.FC69_GL000177"/>
<dbReference type="PROSITE" id="PS01035">
    <property type="entry name" value="PTS_EIIB_TYPE_1_CYS"/>
    <property type="match status" value="1"/>
</dbReference>
<dbReference type="EMBL" id="AZEX01000009">
    <property type="protein sequence ID" value="KRL61748.1"/>
    <property type="molecule type" value="Genomic_DNA"/>
</dbReference>
<dbReference type="InterPro" id="IPR001127">
    <property type="entry name" value="PTS_EIIA_1_perm"/>
</dbReference>
<evidence type="ECO:0000256" key="3">
    <source>
        <dbReference type="ARBA" id="ARBA00022475"/>
    </source>
</evidence>